<dbReference type="PROSITE" id="PS50158">
    <property type="entry name" value="ZF_CCHC"/>
    <property type="match status" value="2"/>
</dbReference>
<evidence type="ECO:0000259" key="3">
    <source>
        <dbReference type="PROSITE" id="PS50158"/>
    </source>
</evidence>
<name>A0A0J7JVQ5_LASNI</name>
<dbReference type="Gene3D" id="4.10.60.10">
    <property type="entry name" value="Zinc finger, CCHC-type"/>
    <property type="match status" value="1"/>
</dbReference>
<comment type="caution">
    <text evidence="4">The sequence shown here is derived from an EMBL/GenBank/DDBJ whole genome shotgun (WGS) entry which is preliminary data.</text>
</comment>
<evidence type="ECO:0000256" key="2">
    <source>
        <dbReference type="SAM" id="MobiDB-lite"/>
    </source>
</evidence>
<dbReference type="AlphaFoldDB" id="A0A0J7JVQ5"/>
<sequence length="225" mass="24857">MSREYLHAVAEMILERDEERPDFWADLLAEVARLQADQRCARQAANSGGPEEVAVSAGPETPCGASEASGDPEADTPQDAKAEAQTDPPTTEEEEACVESPRPPNCGELKEERRTPIRVISMGRRPRPFPGEILGPTSLGCWRCGGPDHFFRECPRRREGCAVAFCYRCGRLGTTVRDCPKCREGWLAQGPYVQGRGHAGPEPPRRRGLPPPMRLRENAQPPSWL</sequence>
<dbReference type="Proteomes" id="UP000036403">
    <property type="component" value="Unassembled WGS sequence"/>
</dbReference>
<keyword evidence="1" id="KW-0479">Metal-binding</keyword>
<evidence type="ECO:0000313" key="5">
    <source>
        <dbReference type="Proteomes" id="UP000036403"/>
    </source>
</evidence>
<reference evidence="4 5" key="1">
    <citation type="submission" date="2015-04" db="EMBL/GenBank/DDBJ databases">
        <title>Lasius niger genome sequencing.</title>
        <authorList>
            <person name="Konorov E.A."/>
            <person name="Nikitin M.A."/>
            <person name="Kirill M.V."/>
            <person name="Chang P."/>
        </authorList>
    </citation>
    <scope>NUCLEOTIDE SEQUENCE [LARGE SCALE GENOMIC DNA]</scope>
    <source>
        <tissue evidence="4">Whole</tissue>
    </source>
</reference>
<dbReference type="EMBL" id="LBMM01027364">
    <property type="protein sequence ID" value="KMQ82202.1"/>
    <property type="molecule type" value="Genomic_DNA"/>
</dbReference>
<evidence type="ECO:0000313" key="4">
    <source>
        <dbReference type="EMBL" id="KMQ82202.1"/>
    </source>
</evidence>
<dbReference type="GO" id="GO:0003676">
    <property type="term" value="F:nucleic acid binding"/>
    <property type="evidence" value="ECO:0007669"/>
    <property type="project" value="InterPro"/>
</dbReference>
<dbReference type="InterPro" id="IPR036875">
    <property type="entry name" value="Znf_CCHC_sf"/>
</dbReference>
<proteinExistence type="predicted"/>
<evidence type="ECO:0000256" key="1">
    <source>
        <dbReference type="PROSITE-ProRule" id="PRU00047"/>
    </source>
</evidence>
<dbReference type="OrthoDB" id="7700936at2759"/>
<accession>A0A0J7JVQ5</accession>
<keyword evidence="1" id="KW-0862">Zinc</keyword>
<dbReference type="SMART" id="SM00343">
    <property type="entry name" value="ZnF_C2HC"/>
    <property type="match status" value="2"/>
</dbReference>
<feature type="region of interest" description="Disordered" evidence="2">
    <location>
        <begin position="40"/>
        <end position="114"/>
    </location>
</feature>
<dbReference type="InterPro" id="IPR001878">
    <property type="entry name" value="Znf_CCHC"/>
</dbReference>
<dbReference type="Pfam" id="PF00098">
    <property type="entry name" value="zf-CCHC"/>
    <property type="match status" value="1"/>
</dbReference>
<gene>
    <name evidence="4" type="ORF">RF55_23817</name>
</gene>
<keyword evidence="1" id="KW-0863">Zinc-finger</keyword>
<keyword evidence="5" id="KW-1185">Reference proteome</keyword>
<dbReference type="PaxDb" id="67767-A0A0J7JVQ5"/>
<feature type="domain" description="CCHC-type" evidence="3">
    <location>
        <begin position="166"/>
        <end position="181"/>
    </location>
</feature>
<feature type="domain" description="CCHC-type" evidence="3">
    <location>
        <begin position="141"/>
        <end position="156"/>
    </location>
</feature>
<feature type="region of interest" description="Disordered" evidence="2">
    <location>
        <begin position="193"/>
        <end position="225"/>
    </location>
</feature>
<organism evidence="4 5">
    <name type="scientific">Lasius niger</name>
    <name type="common">Black garden ant</name>
    <dbReference type="NCBI Taxonomy" id="67767"/>
    <lineage>
        <taxon>Eukaryota</taxon>
        <taxon>Metazoa</taxon>
        <taxon>Ecdysozoa</taxon>
        <taxon>Arthropoda</taxon>
        <taxon>Hexapoda</taxon>
        <taxon>Insecta</taxon>
        <taxon>Pterygota</taxon>
        <taxon>Neoptera</taxon>
        <taxon>Endopterygota</taxon>
        <taxon>Hymenoptera</taxon>
        <taxon>Apocrita</taxon>
        <taxon>Aculeata</taxon>
        <taxon>Formicoidea</taxon>
        <taxon>Formicidae</taxon>
        <taxon>Formicinae</taxon>
        <taxon>Lasius</taxon>
        <taxon>Lasius</taxon>
    </lineage>
</organism>
<protein>
    <submittedName>
        <fullName evidence="4">Universal minicircle sequence binding protein</fullName>
    </submittedName>
</protein>
<dbReference type="GO" id="GO:0008270">
    <property type="term" value="F:zinc ion binding"/>
    <property type="evidence" value="ECO:0007669"/>
    <property type="project" value="UniProtKB-KW"/>
</dbReference>
<dbReference type="SUPFAM" id="SSF57756">
    <property type="entry name" value="Retrovirus zinc finger-like domains"/>
    <property type="match status" value="1"/>
</dbReference>